<dbReference type="GO" id="GO:0006915">
    <property type="term" value="P:apoptotic process"/>
    <property type="evidence" value="ECO:0007669"/>
    <property type="project" value="TreeGrafter"/>
</dbReference>
<dbReference type="EMBL" id="JAMKOV010000001">
    <property type="protein sequence ID" value="KAI8046518.1"/>
    <property type="molecule type" value="Genomic_DNA"/>
</dbReference>
<feature type="coiled-coil region" evidence="4">
    <location>
        <begin position="188"/>
        <end position="237"/>
    </location>
</feature>
<dbReference type="PANTHER" id="PTHR31183">
    <property type="entry name" value="TRICHOPLEIN KERATIN FILAMENT-BINDING PROTEIN FAMILY MEMBER"/>
    <property type="match status" value="1"/>
</dbReference>
<dbReference type="InterPro" id="IPR043596">
    <property type="entry name" value="CFAP53/TCHP"/>
</dbReference>
<dbReference type="GO" id="GO:0045095">
    <property type="term" value="C:keratin filament"/>
    <property type="evidence" value="ECO:0007669"/>
    <property type="project" value="TreeGrafter"/>
</dbReference>
<protein>
    <recommendedName>
        <fullName evidence="8">Trichoplein keratin filament-binding protein</fullName>
    </recommendedName>
</protein>
<evidence type="ECO:0008006" key="8">
    <source>
        <dbReference type="Google" id="ProtNLM"/>
    </source>
</evidence>
<feature type="coiled-coil region" evidence="4">
    <location>
        <begin position="392"/>
        <end position="419"/>
    </location>
</feature>
<dbReference type="AlphaFoldDB" id="A0A9P9Z0G2"/>
<evidence type="ECO:0000256" key="1">
    <source>
        <dbReference type="ARBA" id="ARBA00004245"/>
    </source>
</evidence>
<dbReference type="Proteomes" id="UP001059596">
    <property type="component" value="Chromosome 3R"/>
</dbReference>
<reference evidence="6" key="1">
    <citation type="journal article" date="2023" name="Genome Biol. Evol.">
        <title>Long-read-based Genome Assembly of Drosophila gunungcola Reveals Fewer Chemosensory Genes in Flower-breeding Species.</title>
        <authorList>
            <person name="Negi A."/>
            <person name="Liao B.Y."/>
            <person name="Yeh S.D."/>
        </authorList>
    </citation>
    <scope>NUCLEOTIDE SEQUENCE</scope>
    <source>
        <strain evidence="6">Sukarami</strain>
    </source>
</reference>
<comment type="subcellular location">
    <subcellularLocation>
        <location evidence="1">Cytoplasm</location>
        <location evidence="1">Cytoskeleton</location>
    </subcellularLocation>
</comment>
<evidence type="ECO:0000256" key="5">
    <source>
        <dbReference type="SAM" id="MobiDB-lite"/>
    </source>
</evidence>
<keyword evidence="4" id="KW-0175">Coiled coil</keyword>
<gene>
    <name evidence="6" type="ORF">M5D96_002729</name>
</gene>
<evidence type="ECO:0000256" key="2">
    <source>
        <dbReference type="ARBA" id="ARBA00022490"/>
    </source>
</evidence>
<keyword evidence="2" id="KW-0963">Cytoplasm</keyword>
<evidence type="ECO:0000256" key="4">
    <source>
        <dbReference type="SAM" id="Coils"/>
    </source>
</evidence>
<feature type="coiled-coil region" evidence="4">
    <location>
        <begin position="309"/>
        <end position="336"/>
    </location>
</feature>
<keyword evidence="7" id="KW-1185">Reference proteome</keyword>
<proteinExistence type="predicted"/>
<accession>A0A9P9Z0G2</accession>
<keyword evidence="3" id="KW-0206">Cytoskeleton</keyword>
<comment type="caution">
    <text evidence="6">The sequence shown here is derived from an EMBL/GenBank/DDBJ whole genome shotgun (WGS) entry which is preliminary data.</text>
</comment>
<feature type="compositionally biased region" description="Basic and acidic residues" evidence="5">
    <location>
        <begin position="93"/>
        <end position="104"/>
    </location>
</feature>
<dbReference type="PANTHER" id="PTHR31183:SF2">
    <property type="entry name" value="TRICHOPLEIN KERATIN FILAMENT-BINDING PROTEIN"/>
    <property type="match status" value="1"/>
</dbReference>
<organism evidence="6 7">
    <name type="scientific">Drosophila gunungcola</name>
    <name type="common">fruit fly</name>
    <dbReference type="NCBI Taxonomy" id="103775"/>
    <lineage>
        <taxon>Eukaryota</taxon>
        <taxon>Metazoa</taxon>
        <taxon>Ecdysozoa</taxon>
        <taxon>Arthropoda</taxon>
        <taxon>Hexapoda</taxon>
        <taxon>Insecta</taxon>
        <taxon>Pterygota</taxon>
        <taxon>Neoptera</taxon>
        <taxon>Endopterygota</taxon>
        <taxon>Diptera</taxon>
        <taxon>Brachycera</taxon>
        <taxon>Muscomorpha</taxon>
        <taxon>Ephydroidea</taxon>
        <taxon>Drosophilidae</taxon>
        <taxon>Drosophila</taxon>
        <taxon>Sophophora</taxon>
    </lineage>
</organism>
<sequence length="504" mass="58951">MSGRLNQQHAAYAQRMEQENNRVQATQAVNRYYSHWGKVTSRFENWTNKEYYEKADQQLQSRRDHQEKQVALAERQARLRQLLAAESEAYDGEMERRRRPREPGGGDLQMLGRVNQSLKEQEQLRRKLEMEAKLYGRWRHGVDDEKLLYQSKSDNEVLAKLNWLDRQIESQQQREQQQALAAERQLQLQQEISRTEQAQKERQQIREQQLRELRALQESHMAELRLRQQEADKLKEEEQHFQLFLAELDKERELLEESSALVLKPVDSGHAFNLKKIKVFIRQRSEASRKQISLCVNMLQRMAKYVVKTEELQALLEKYRSQLEHEELACAQIETMYESEAKYNLQRCEENWREQHLQRYGELSKLIDQERDCLGGLLKENVSQQQALVELRSQHLTGIEQANKQLEQLSQEQAEVAEVAVPSASNLREVESEASLSGASAPVEDLPPKVSDSFSNLNLDVWQDLPPARGEVDLQRVDKSRSLNVVTSQTAAPPKFARKRVAWT</sequence>
<dbReference type="OrthoDB" id="6431598at2759"/>
<evidence type="ECO:0000313" key="6">
    <source>
        <dbReference type="EMBL" id="KAI8046518.1"/>
    </source>
</evidence>
<evidence type="ECO:0000256" key="3">
    <source>
        <dbReference type="ARBA" id="ARBA00023212"/>
    </source>
</evidence>
<name>A0A9P9Z0G2_9MUSC</name>
<evidence type="ECO:0000313" key="7">
    <source>
        <dbReference type="Proteomes" id="UP001059596"/>
    </source>
</evidence>
<feature type="region of interest" description="Disordered" evidence="5">
    <location>
        <begin position="90"/>
        <end position="110"/>
    </location>
</feature>